<dbReference type="InterPro" id="IPR036837">
    <property type="entry name" value="Cation_efflux_CTD_sf"/>
</dbReference>
<feature type="transmembrane region" description="Helical" evidence="7">
    <location>
        <begin position="118"/>
        <end position="137"/>
    </location>
</feature>
<dbReference type="SUPFAM" id="SSF160240">
    <property type="entry name" value="Cation efflux protein cytoplasmic domain-like"/>
    <property type="match status" value="1"/>
</dbReference>
<keyword evidence="6 7" id="KW-0472">Membrane</keyword>
<feature type="transmembrane region" description="Helical" evidence="7">
    <location>
        <begin position="53"/>
        <end position="69"/>
    </location>
</feature>
<dbReference type="Proteomes" id="UP000562464">
    <property type="component" value="Unassembled WGS sequence"/>
</dbReference>
<keyword evidence="4 7" id="KW-0812">Transmembrane</keyword>
<dbReference type="AlphaFoldDB" id="A0A841C931"/>
<dbReference type="EMBL" id="JACHHV010000014">
    <property type="protein sequence ID" value="MBB5888092.1"/>
    <property type="molecule type" value="Genomic_DNA"/>
</dbReference>
<evidence type="ECO:0000256" key="1">
    <source>
        <dbReference type="ARBA" id="ARBA00004141"/>
    </source>
</evidence>
<dbReference type="GO" id="GO:0016020">
    <property type="term" value="C:membrane"/>
    <property type="evidence" value="ECO:0007669"/>
    <property type="project" value="UniProtKB-SubCell"/>
</dbReference>
<reference evidence="10 11" key="1">
    <citation type="submission" date="2020-08" db="EMBL/GenBank/DDBJ databases">
        <title>Genomic Encyclopedia of Type Strains, Phase IV (KMG-IV): sequencing the most valuable type-strain genomes for metagenomic binning, comparative biology and taxonomic classification.</title>
        <authorList>
            <person name="Goeker M."/>
        </authorList>
    </citation>
    <scope>NUCLEOTIDE SEQUENCE [LARGE SCALE GENOMIC DNA]</scope>
    <source>
        <strain evidence="10 11">DSM 14925</strain>
    </source>
</reference>
<dbReference type="FunFam" id="1.20.1510.10:FF:000006">
    <property type="entry name" value="Divalent cation efflux transporter"/>
    <property type="match status" value="1"/>
</dbReference>
<evidence type="ECO:0000256" key="4">
    <source>
        <dbReference type="ARBA" id="ARBA00022692"/>
    </source>
</evidence>
<evidence type="ECO:0000259" key="9">
    <source>
        <dbReference type="Pfam" id="PF16916"/>
    </source>
</evidence>
<feature type="domain" description="Cation efflux protein cytoplasmic" evidence="9">
    <location>
        <begin position="214"/>
        <end position="288"/>
    </location>
</feature>
<feature type="transmembrane region" description="Helical" evidence="7">
    <location>
        <begin position="15"/>
        <end position="33"/>
    </location>
</feature>
<feature type="transmembrane region" description="Helical" evidence="7">
    <location>
        <begin position="81"/>
        <end position="98"/>
    </location>
</feature>
<dbReference type="InterPro" id="IPR002524">
    <property type="entry name" value="Cation_efflux"/>
</dbReference>
<dbReference type="InterPro" id="IPR058533">
    <property type="entry name" value="Cation_efflux_TM"/>
</dbReference>
<feature type="domain" description="Cation efflux protein transmembrane" evidence="8">
    <location>
        <begin position="17"/>
        <end position="208"/>
    </location>
</feature>
<comment type="subcellular location">
    <subcellularLocation>
        <location evidence="1">Membrane</location>
        <topology evidence="1">Multi-pass membrane protein</topology>
    </subcellularLocation>
</comment>
<name>A0A841C931_9LACT</name>
<keyword evidence="11" id="KW-1185">Reference proteome</keyword>
<proteinExistence type="inferred from homology"/>
<accession>A0A841C931</accession>
<evidence type="ECO:0000256" key="3">
    <source>
        <dbReference type="ARBA" id="ARBA00022448"/>
    </source>
</evidence>
<evidence type="ECO:0000259" key="8">
    <source>
        <dbReference type="Pfam" id="PF01545"/>
    </source>
</evidence>
<comment type="caution">
    <text evidence="10">The sequence shown here is derived from an EMBL/GenBank/DDBJ whole genome shotgun (WGS) entry which is preliminary data.</text>
</comment>
<dbReference type="Pfam" id="PF01545">
    <property type="entry name" value="Cation_efflux"/>
    <property type="match status" value="1"/>
</dbReference>
<keyword evidence="5 7" id="KW-1133">Transmembrane helix</keyword>
<dbReference type="GO" id="GO:0008324">
    <property type="term" value="F:monoatomic cation transmembrane transporter activity"/>
    <property type="evidence" value="ECO:0007669"/>
    <property type="project" value="InterPro"/>
</dbReference>
<evidence type="ECO:0000256" key="5">
    <source>
        <dbReference type="ARBA" id="ARBA00022989"/>
    </source>
</evidence>
<gene>
    <name evidence="10" type="ORF">HNQ37_000983</name>
</gene>
<dbReference type="NCBIfam" id="TIGR01297">
    <property type="entry name" value="CDF"/>
    <property type="match status" value="1"/>
</dbReference>
<protein>
    <submittedName>
        <fullName evidence="10">Cation diffusion facilitator family transporter</fullName>
    </submittedName>
</protein>
<dbReference type="InterPro" id="IPR027469">
    <property type="entry name" value="Cation_efflux_TMD_sf"/>
</dbReference>
<dbReference type="Gene3D" id="1.20.1510.10">
    <property type="entry name" value="Cation efflux protein transmembrane domain"/>
    <property type="match status" value="1"/>
</dbReference>
<keyword evidence="3" id="KW-0813">Transport</keyword>
<dbReference type="SUPFAM" id="SSF161111">
    <property type="entry name" value="Cation efflux protein transmembrane domain-like"/>
    <property type="match status" value="1"/>
</dbReference>
<dbReference type="Pfam" id="PF16916">
    <property type="entry name" value="ZT_dimer"/>
    <property type="match status" value="1"/>
</dbReference>
<evidence type="ECO:0000256" key="6">
    <source>
        <dbReference type="ARBA" id="ARBA00023136"/>
    </source>
</evidence>
<dbReference type="RefSeq" id="WP_183539818.1">
    <property type="nucleotide sequence ID" value="NZ_DASWOY010000021.1"/>
</dbReference>
<dbReference type="InterPro" id="IPR027470">
    <property type="entry name" value="Cation_efflux_CTD"/>
</dbReference>
<sequence length="387" mass="42994">MQNIRTQNLKIAEKGAWISISAYIALSIMQLGISNIVGSESLRANGFNNVTDILGNIALLIGLRMARVPADDNHVYGHWKIESIASLISSFIMALVGFEVLREIIQNLIENKQTKVEPLGAVIGVIAAVVMLAVFYYNRRLAKQVNSPALMAASRDNLSDAVTSIGTAVAIVAGSFHWVIVDRLAAVVICGFILKTAFDIFRESAFSLSDGFDEQLLEKYKVAIEKVHKIESVKMLRGRTYGANIFLDVVVEMSPDMSVSESHKATEDIERILRDEFDVYDTDVHVEPSELPEESRVANVSLLLLSKEEQLLAGKNLKAKGFVEINELGQESLEATLSPMGILHYSANQISARTFILNYETDGKIISSVWRRYGTWKCYFRQVTKKS</sequence>
<evidence type="ECO:0000256" key="2">
    <source>
        <dbReference type="ARBA" id="ARBA00008114"/>
    </source>
</evidence>
<organism evidence="10 11">
    <name type="scientific">Lactovum miscens</name>
    <dbReference type="NCBI Taxonomy" id="190387"/>
    <lineage>
        <taxon>Bacteria</taxon>
        <taxon>Bacillati</taxon>
        <taxon>Bacillota</taxon>
        <taxon>Bacilli</taxon>
        <taxon>Lactobacillales</taxon>
        <taxon>Streptococcaceae</taxon>
        <taxon>Lactovum</taxon>
    </lineage>
</organism>
<evidence type="ECO:0000256" key="7">
    <source>
        <dbReference type="SAM" id="Phobius"/>
    </source>
</evidence>
<dbReference type="InterPro" id="IPR050291">
    <property type="entry name" value="CDF_Transporter"/>
</dbReference>
<evidence type="ECO:0000313" key="10">
    <source>
        <dbReference type="EMBL" id="MBB5888092.1"/>
    </source>
</evidence>
<feature type="transmembrane region" description="Helical" evidence="7">
    <location>
        <begin position="158"/>
        <end position="178"/>
    </location>
</feature>
<dbReference type="Gene3D" id="3.30.70.1350">
    <property type="entry name" value="Cation efflux protein, cytoplasmic domain"/>
    <property type="match status" value="1"/>
</dbReference>
<dbReference type="PANTHER" id="PTHR43840">
    <property type="entry name" value="MITOCHONDRIAL METAL TRANSPORTER 1-RELATED"/>
    <property type="match status" value="1"/>
</dbReference>
<dbReference type="PANTHER" id="PTHR43840:SF50">
    <property type="entry name" value="MANGANESE EFFLUX SYSTEM PROTEIN MNES"/>
    <property type="match status" value="1"/>
</dbReference>
<evidence type="ECO:0000313" key="11">
    <source>
        <dbReference type="Proteomes" id="UP000562464"/>
    </source>
</evidence>
<comment type="similarity">
    <text evidence="2">Belongs to the cation diffusion facilitator (CDF) transporter (TC 2.A.4) family.</text>
</comment>